<proteinExistence type="predicted"/>
<dbReference type="Pfam" id="PF08922">
    <property type="entry name" value="DUF1905"/>
    <property type="match status" value="1"/>
</dbReference>
<reference evidence="1" key="2">
    <citation type="submission" date="2023-01" db="EMBL/GenBank/DDBJ databases">
        <title>Draft genome sequence of Algimonas porphyrae strain NBRC 108216.</title>
        <authorList>
            <person name="Sun Q."/>
            <person name="Mori K."/>
        </authorList>
    </citation>
    <scope>NUCLEOTIDE SEQUENCE</scope>
    <source>
        <strain evidence="1">NBRC 108216</strain>
    </source>
</reference>
<dbReference type="InterPro" id="IPR037079">
    <property type="entry name" value="AF2212/PG0164-like_sf"/>
</dbReference>
<evidence type="ECO:0008006" key="3">
    <source>
        <dbReference type="Google" id="ProtNLM"/>
    </source>
</evidence>
<protein>
    <recommendedName>
        <fullName evidence="3">DUF1905 domain-containing protein</fullName>
    </recommendedName>
</protein>
<dbReference type="RefSeq" id="WP_371398720.1">
    <property type="nucleotide sequence ID" value="NZ_CP163424.1"/>
</dbReference>
<dbReference type="SUPFAM" id="SSF141694">
    <property type="entry name" value="AF2212/PG0164-like"/>
    <property type="match status" value="1"/>
</dbReference>
<keyword evidence="2" id="KW-1185">Reference proteome</keyword>
<sequence length="181" mass="20593">MAAATGIVAIYPYHFEAEIERYGVVKVRKVWYQVLMLPQSLRAELPFDEFPRLRVEGEIADVPMTNAFIPTGNGRNYVIVGPGVRKAACVGLGDHVEMRFRIADQDSVDVPAALYEALQSNPAFQSIWDELTPGKQRAVAQHVKSAKTEATRKRRLEEAVEVVMSFEGRFREWRDIRKRET</sequence>
<dbReference type="Gene3D" id="2.40.30.100">
    <property type="entry name" value="AF2212/PG0164-like"/>
    <property type="match status" value="1"/>
</dbReference>
<gene>
    <name evidence="1" type="ORF">GCM10007854_06680</name>
</gene>
<dbReference type="Pfam" id="PF13376">
    <property type="entry name" value="OmdA"/>
    <property type="match status" value="1"/>
</dbReference>
<evidence type="ECO:0000313" key="1">
    <source>
        <dbReference type="EMBL" id="GLQ19713.1"/>
    </source>
</evidence>
<evidence type="ECO:0000313" key="2">
    <source>
        <dbReference type="Proteomes" id="UP001161390"/>
    </source>
</evidence>
<name>A0ABQ5UWN8_9PROT</name>
<dbReference type="InterPro" id="IPR015018">
    <property type="entry name" value="DUF1905"/>
</dbReference>
<dbReference type="Proteomes" id="UP001161390">
    <property type="component" value="Unassembled WGS sequence"/>
</dbReference>
<comment type="caution">
    <text evidence="1">The sequence shown here is derived from an EMBL/GenBank/DDBJ whole genome shotgun (WGS) entry which is preliminary data.</text>
</comment>
<accession>A0ABQ5UWN8</accession>
<dbReference type="EMBL" id="BSNJ01000001">
    <property type="protein sequence ID" value="GLQ19713.1"/>
    <property type="molecule type" value="Genomic_DNA"/>
</dbReference>
<reference evidence="1" key="1">
    <citation type="journal article" date="2014" name="Int. J. Syst. Evol. Microbiol.">
        <title>Complete genome of a new Firmicutes species belonging to the dominant human colonic microbiota ('Ruminococcus bicirculans') reveals two chromosomes and a selective capacity to utilize plant glucans.</title>
        <authorList>
            <consortium name="NISC Comparative Sequencing Program"/>
            <person name="Wegmann U."/>
            <person name="Louis P."/>
            <person name="Goesmann A."/>
            <person name="Henrissat B."/>
            <person name="Duncan S.H."/>
            <person name="Flint H.J."/>
        </authorList>
    </citation>
    <scope>NUCLEOTIDE SEQUENCE</scope>
    <source>
        <strain evidence="1">NBRC 108216</strain>
    </source>
</reference>
<organism evidence="1 2">
    <name type="scientific">Algimonas porphyrae</name>
    <dbReference type="NCBI Taxonomy" id="1128113"/>
    <lineage>
        <taxon>Bacteria</taxon>
        <taxon>Pseudomonadati</taxon>
        <taxon>Pseudomonadota</taxon>
        <taxon>Alphaproteobacteria</taxon>
        <taxon>Maricaulales</taxon>
        <taxon>Robiginitomaculaceae</taxon>
        <taxon>Algimonas</taxon>
    </lineage>
</organism>